<organism evidence="1 2">
    <name type="scientific">Portunus trituberculatus</name>
    <name type="common">Swimming crab</name>
    <name type="synonym">Neptunus trituberculatus</name>
    <dbReference type="NCBI Taxonomy" id="210409"/>
    <lineage>
        <taxon>Eukaryota</taxon>
        <taxon>Metazoa</taxon>
        <taxon>Ecdysozoa</taxon>
        <taxon>Arthropoda</taxon>
        <taxon>Crustacea</taxon>
        <taxon>Multicrustacea</taxon>
        <taxon>Malacostraca</taxon>
        <taxon>Eumalacostraca</taxon>
        <taxon>Eucarida</taxon>
        <taxon>Decapoda</taxon>
        <taxon>Pleocyemata</taxon>
        <taxon>Brachyura</taxon>
        <taxon>Eubrachyura</taxon>
        <taxon>Portunoidea</taxon>
        <taxon>Portunidae</taxon>
        <taxon>Portuninae</taxon>
        <taxon>Portunus</taxon>
    </lineage>
</organism>
<sequence>MGWGGAERILRESKDPCATRSGLVAVVVMMVVVCSTCGTGEWEGEERTRAVITCCYQTPPPPSQLRPAHTTFVPPHRANPSTPTLSLYTINTTQHNIPIPIPSHHHHHHQYSTGKS</sequence>
<reference evidence="1 2" key="1">
    <citation type="submission" date="2019-05" db="EMBL/GenBank/DDBJ databases">
        <title>Another draft genome of Portunus trituberculatus and its Hox gene families provides insights of decapod evolution.</title>
        <authorList>
            <person name="Jeong J.-H."/>
            <person name="Song I."/>
            <person name="Kim S."/>
            <person name="Choi T."/>
            <person name="Kim D."/>
            <person name="Ryu S."/>
            <person name="Kim W."/>
        </authorList>
    </citation>
    <scope>NUCLEOTIDE SEQUENCE [LARGE SCALE GENOMIC DNA]</scope>
    <source>
        <tissue evidence="1">Muscle</tissue>
    </source>
</reference>
<proteinExistence type="predicted"/>
<accession>A0A5B7J0W9</accession>
<comment type="caution">
    <text evidence="1">The sequence shown here is derived from an EMBL/GenBank/DDBJ whole genome shotgun (WGS) entry which is preliminary data.</text>
</comment>
<evidence type="ECO:0000313" key="1">
    <source>
        <dbReference type="EMBL" id="MPC86114.1"/>
    </source>
</evidence>
<evidence type="ECO:0000313" key="2">
    <source>
        <dbReference type="Proteomes" id="UP000324222"/>
    </source>
</evidence>
<dbReference type="AlphaFoldDB" id="A0A5B7J0W9"/>
<gene>
    <name evidence="1" type="ORF">E2C01_080930</name>
</gene>
<dbReference type="Proteomes" id="UP000324222">
    <property type="component" value="Unassembled WGS sequence"/>
</dbReference>
<protein>
    <submittedName>
        <fullName evidence="1">Uncharacterized protein</fullName>
    </submittedName>
</protein>
<dbReference type="EMBL" id="VSRR010070499">
    <property type="protein sequence ID" value="MPC86114.1"/>
    <property type="molecule type" value="Genomic_DNA"/>
</dbReference>
<keyword evidence="2" id="KW-1185">Reference proteome</keyword>
<name>A0A5B7J0W9_PORTR</name>